<dbReference type="AlphaFoldDB" id="T1F908"/>
<protein>
    <submittedName>
        <fullName evidence="2 3">Uncharacterized protein</fullName>
    </submittedName>
</protein>
<reference evidence="4" key="1">
    <citation type="submission" date="2012-12" db="EMBL/GenBank/DDBJ databases">
        <authorList>
            <person name="Hellsten U."/>
            <person name="Grimwood J."/>
            <person name="Chapman J.A."/>
            <person name="Shapiro H."/>
            <person name="Aerts A."/>
            <person name="Otillar R.P."/>
            <person name="Terry A.Y."/>
            <person name="Boore J.L."/>
            <person name="Simakov O."/>
            <person name="Marletaz F."/>
            <person name="Cho S.-J."/>
            <person name="Edsinger-Gonzales E."/>
            <person name="Havlak P."/>
            <person name="Kuo D.-H."/>
            <person name="Larsson T."/>
            <person name="Lv J."/>
            <person name="Arendt D."/>
            <person name="Savage R."/>
            <person name="Osoegawa K."/>
            <person name="de Jong P."/>
            <person name="Lindberg D.R."/>
            <person name="Seaver E.C."/>
            <person name="Weisblat D.A."/>
            <person name="Putnam N.H."/>
            <person name="Grigoriev I.V."/>
            <person name="Rokhsar D.S."/>
        </authorList>
    </citation>
    <scope>NUCLEOTIDE SEQUENCE</scope>
</reference>
<dbReference type="STRING" id="6412.T1F908"/>
<evidence type="ECO:0000313" key="2">
    <source>
        <dbReference type="EMBL" id="ESO01185.1"/>
    </source>
</evidence>
<name>T1F908_HELRO</name>
<sequence length="402" mass="46776">MSFRQFQRCTVCNVNHNKGQSHIYSKKHVELVKKALDKFRDKVKSVISKCQTDKFEFVMKNSQTSAELDTKFWCYFCEDEFLKNSQEDFYILLNWDFIEHLSKTDHKEKFLAFKKTNRLKIIDFSYYFILEKDFQSLKDKKTKEENEFKISCGLSMAKEAEMIRTVEKSRGNILWSVKMNDLRIKRLHYKASQMMNKNSQHSCSIANSTTNSIGYNINSSSCNVMNANSNNFSDISHKNVSSDVIGPTKDDLLLHKYEEERRKKRLLPKIRTNLSSTMSQTLHNKIWLPYKVRRSMTRKRPVNHISADIKYDYIKSKFVFKPNEQFNMQNNLSSTSSSSSYPSKPLSSLSFFPSSSLPAGHSSTPTSFQSSSSSSFNGHHYHSNSSQLAVKPYVSKRKMLKH</sequence>
<dbReference type="KEGG" id="hro:HELRODRAFT_175213"/>
<keyword evidence="4" id="KW-1185">Reference proteome</keyword>
<gene>
    <name evidence="3" type="primary">20205307</name>
    <name evidence="2" type="ORF">HELRODRAFT_175213</name>
</gene>
<dbReference type="EnsemblMetazoa" id="HelroT175213">
    <property type="protein sequence ID" value="HelroP175213"/>
    <property type="gene ID" value="HelroG175213"/>
</dbReference>
<feature type="region of interest" description="Disordered" evidence="1">
    <location>
        <begin position="360"/>
        <end position="383"/>
    </location>
</feature>
<dbReference type="OMA" id="WHHTRRT"/>
<dbReference type="OrthoDB" id="1892805at2759"/>
<organism evidence="3 4">
    <name type="scientific">Helobdella robusta</name>
    <name type="common">Californian leech</name>
    <dbReference type="NCBI Taxonomy" id="6412"/>
    <lineage>
        <taxon>Eukaryota</taxon>
        <taxon>Metazoa</taxon>
        <taxon>Spiralia</taxon>
        <taxon>Lophotrochozoa</taxon>
        <taxon>Annelida</taxon>
        <taxon>Clitellata</taxon>
        <taxon>Hirudinea</taxon>
        <taxon>Rhynchobdellida</taxon>
        <taxon>Glossiphoniidae</taxon>
        <taxon>Helobdella</taxon>
    </lineage>
</organism>
<reference evidence="3" key="3">
    <citation type="submission" date="2015-06" db="UniProtKB">
        <authorList>
            <consortium name="EnsemblMetazoa"/>
        </authorList>
    </citation>
    <scope>IDENTIFICATION</scope>
</reference>
<dbReference type="RefSeq" id="XP_009020897.1">
    <property type="nucleotide sequence ID" value="XM_009022649.1"/>
</dbReference>
<evidence type="ECO:0000313" key="4">
    <source>
        <dbReference type="Proteomes" id="UP000015101"/>
    </source>
</evidence>
<accession>T1F908</accession>
<evidence type="ECO:0000313" key="3">
    <source>
        <dbReference type="EnsemblMetazoa" id="HelroP175213"/>
    </source>
</evidence>
<dbReference type="EMBL" id="AMQM01005170">
    <property type="status" value="NOT_ANNOTATED_CDS"/>
    <property type="molecule type" value="Genomic_DNA"/>
</dbReference>
<dbReference type="GeneID" id="20205307"/>
<dbReference type="PANTHER" id="PTHR31198">
    <property type="entry name" value="COILED-COIL DOMAIN-CONTAINING PROTEIN 84"/>
    <property type="match status" value="1"/>
</dbReference>
<reference evidence="2 4" key="2">
    <citation type="journal article" date="2013" name="Nature">
        <title>Insights into bilaterian evolution from three spiralian genomes.</title>
        <authorList>
            <person name="Simakov O."/>
            <person name="Marletaz F."/>
            <person name="Cho S.J."/>
            <person name="Edsinger-Gonzales E."/>
            <person name="Havlak P."/>
            <person name="Hellsten U."/>
            <person name="Kuo D.H."/>
            <person name="Larsson T."/>
            <person name="Lv J."/>
            <person name="Arendt D."/>
            <person name="Savage R."/>
            <person name="Osoegawa K."/>
            <person name="de Jong P."/>
            <person name="Grimwood J."/>
            <person name="Chapman J.A."/>
            <person name="Shapiro H."/>
            <person name="Aerts A."/>
            <person name="Otillar R.P."/>
            <person name="Terry A.Y."/>
            <person name="Boore J.L."/>
            <person name="Grigoriev I.V."/>
            <person name="Lindberg D.R."/>
            <person name="Seaver E.C."/>
            <person name="Weisblat D.A."/>
            <person name="Putnam N.H."/>
            <person name="Rokhsar D.S."/>
        </authorList>
    </citation>
    <scope>NUCLEOTIDE SEQUENCE</scope>
</reference>
<dbReference type="InParanoid" id="T1F908"/>
<dbReference type="PANTHER" id="PTHR31198:SF1">
    <property type="entry name" value="CENTROSOMAL AT-AC SPLICING FACTOR"/>
    <property type="match status" value="1"/>
</dbReference>
<dbReference type="HOGENOM" id="CLU_685659_0_0_1"/>
<dbReference type="Proteomes" id="UP000015101">
    <property type="component" value="Unassembled WGS sequence"/>
</dbReference>
<dbReference type="CTD" id="20205307"/>
<dbReference type="InterPro" id="IPR028015">
    <property type="entry name" value="CCDC84-like"/>
</dbReference>
<dbReference type="EMBL" id="KB096830">
    <property type="protein sequence ID" value="ESO01185.1"/>
    <property type="molecule type" value="Genomic_DNA"/>
</dbReference>
<evidence type="ECO:0000256" key="1">
    <source>
        <dbReference type="SAM" id="MobiDB-lite"/>
    </source>
</evidence>
<dbReference type="Pfam" id="PF14968">
    <property type="entry name" value="CCDC84"/>
    <property type="match status" value="1"/>
</dbReference>
<proteinExistence type="predicted"/>